<comment type="caution">
    <text evidence="3">The sequence shown here is derived from an EMBL/GenBank/DDBJ whole genome shotgun (WGS) entry which is preliminary data.</text>
</comment>
<dbReference type="EMBL" id="WIUZ02000002">
    <property type="protein sequence ID" value="KAF9790444.1"/>
    <property type="molecule type" value="Genomic_DNA"/>
</dbReference>
<dbReference type="Pfam" id="PF07883">
    <property type="entry name" value="Cupin_2"/>
    <property type="match status" value="1"/>
</dbReference>
<gene>
    <name evidence="3" type="ORF">BJ322DRAFT_390540</name>
</gene>
<proteinExistence type="predicted"/>
<keyword evidence="4" id="KW-1185">Reference proteome</keyword>
<sequence>MAGSPFDPNTRIEPVKGMCWWFAEVPEGGITDDTYLSGGTSEGGSYFHVKPHFHPKSDEHLMVSKGELHCEVDGKKYVVKEGDRFDIPRGIVHSVSFPAKTHTEFKVKGDHDPVAERDFLMQMMTLIQTNQFGLLKRYTCWYQSGNFVPQVGWVFPKTVGRILVLFLGGVLGTFLGLGKAHLKKD</sequence>
<evidence type="ECO:0000313" key="4">
    <source>
        <dbReference type="Proteomes" id="UP000736335"/>
    </source>
</evidence>
<organism evidence="3 4">
    <name type="scientific">Thelephora terrestris</name>
    <dbReference type="NCBI Taxonomy" id="56493"/>
    <lineage>
        <taxon>Eukaryota</taxon>
        <taxon>Fungi</taxon>
        <taxon>Dikarya</taxon>
        <taxon>Basidiomycota</taxon>
        <taxon>Agaricomycotina</taxon>
        <taxon>Agaricomycetes</taxon>
        <taxon>Thelephorales</taxon>
        <taxon>Thelephoraceae</taxon>
        <taxon>Thelephora</taxon>
    </lineage>
</organism>
<keyword evidence="1" id="KW-0472">Membrane</keyword>
<reference evidence="3" key="2">
    <citation type="submission" date="2020-11" db="EMBL/GenBank/DDBJ databases">
        <authorList>
            <consortium name="DOE Joint Genome Institute"/>
            <person name="Kuo A."/>
            <person name="Miyauchi S."/>
            <person name="Kiss E."/>
            <person name="Drula E."/>
            <person name="Kohler A."/>
            <person name="Sanchez-Garcia M."/>
            <person name="Andreopoulos B."/>
            <person name="Barry K.W."/>
            <person name="Bonito G."/>
            <person name="Buee M."/>
            <person name="Carver A."/>
            <person name="Chen C."/>
            <person name="Cichocki N."/>
            <person name="Clum A."/>
            <person name="Culley D."/>
            <person name="Crous P.W."/>
            <person name="Fauchery L."/>
            <person name="Girlanda M."/>
            <person name="Hayes R."/>
            <person name="Keri Z."/>
            <person name="Labutti K."/>
            <person name="Lipzen A."/>
            <person name="Lombard V."/>
            <person name="Magnuson J."/>
            <person name="Maillard F."/>
            <person name="Morin E."/>
            <person name="Murat C."/>
            <person name="Nolan M."/>
            <person name="Ohm R."/>
            <person name="Pangilinan J."/>
            <person name="Pereira M."/>
            <person name="Perotto S."/>
            <person name="Peter M."/>
            <person name="Riley R."/>
            <person name="Sitrit Y."/>
            <person name="Stielow B."/>
            <person name="Szollosi G."/>
            <person name="Zifcakova L."/>
            <person name="Stursova M."/>
            <person name="Spatafora J.W."/>
            <person name="Tedersoo L."/>
            <person name="Vaario L.-M."/>
            <person name="Yamada A."/>
            <person name="Yan M."/>
            <person name="Wang P."/>
            <person name="Xu J."/>
            <person name="Bruns T."/>
            <person name="Baldrian P."/>
            <person name="Vilgalys R."/>
            <person name="Henrissat B."/>
            <person name="Grigoriev I.V."/>
            <person name="Hibbett D."/>
            <person name="Nagy L.G."/>
            <person name="Martin F.M."/>
        </authorList>
    </citation>
    <scope>NUCLEOTIDE SEQUENCE</scope>
    <source>
        <strain evidence="3">UH-Tt-Lm1</strain>
    </source>
</reference>
<dbReference type="SUPFAM" id="SSF51182">
    <property type="entry name" value="RmlC-like cupins"/>
    <property type="match status" value="1"/>
</dbReference>
<evidence type="ECO:0000313" key="3">
    <source>
        <dbReference type="EMBL" id="KAF9790444.1"/>
    </source>
</evidence>
<dbReference type="InterPro" id="IPR011051">
    <property type="entry name" value="RmlC_Cupin_sf"/>
</dbReference>
<dbReference type="Gene3D" id="2.60.120.10">
    <property type="entry name" value="Jelly Rolls"/>
    <property type="match status" value="1"/>
</dbReference>
<reference evidence="3" key="1">
    <citation type="journal article" date="2020" name="Nat. Commun.">
        <title>Large-scale genome sequencing of mycorrhizal fungi provides insights into the early evolution of symbiotic traits.</title>
        <authorList>
            <person name="Miyauchi S."/>
            <person name="Kiss E."/>
            <person name="Kuo A."/>
            <person name="Drula E."/>
            <person name="Kohler A."/>
            <person name="Sanchez-Garcia M."/>
            <person name="Morin E."/>
            <person name="Andreopoulos B."/>
            <person name="Barry K.W."/>
            <person name="Bonito G."/>
            <person name="Buee M."/>
            <person name="Carver A."/>
            <person name="Chen C."/>
            <person name="Cichocki N."/>
            <person name="Clum A."/>
            <person name="Culley D."/>
            <person name="Crous P.W."/>
            <person name="Fauchery L."/>
            <person name="Girlanda M."/>
            <person name="Hayes R.D."/>
            <person name="Keri Z."/>
            <person name="LaButti K."/>
            <person name="Lipzen A."/>
            <person name="Lombard V."/>
            <person name="Magnuson J."/>
            <person name="Maillard F."/>
            <person name="Murat C."/>
            <person name="Nolan M."/>
            <person name="Ohm R.A."/>
            <person name="Pangilinan J."/>
            <person name="Pereira M.F."/>
            <person name="Perotto S."/>
            <person name="Peter M."/>
            <person name="Pfister S."/>
            <person name="Riley R."/>
            <person name="Sitrit Y."/>
            <person name="Stielow J.B."/>
            <person name="Szollosi G."/>
            <person name="Zifcakova L."/>
            <person name="Stursova M."/>
            <person name="Spatafora J.W."/>
            <person name="Tedersoo L."/>
            <person name="Vaario L.M."/>
            <person name="Yamada A."/>
            <person name="Yan M."/>
            <person name="Wang P."/>
            <person name="Xu J."/>
            <person name="Bruns T."/>
            <person name="Baldrian P."/>
            <person name="Vilgalys R."/>
            <person name="Dunand C."/>
            <person name="Henrissat B."/>
            <person name="Grigoriev I.V."/>
            <person name="Hibbett D."/>
            <person name="Nagy L.G."/>
            <person name="Martin F.M."/>
        </authorList>
    </citation>
    <scope>NUCLEOTIDE SEQUENCE</scope>
    <source>
        <strain evidence="3">UH-Tt-Lm1</strain>
    </source>
</reference>
<dbReference type="Proteomes" id="UP000736335">
    <property type="component" value="Unassembled WGS sequence"/>
</dbReference>
<dbReference type="InterPro" id="IPR013096">
    <property type="entry name" value="Cupin_2"/>
</dbReference>
<feature type="transmembrane region" description="Helical" evidence="1">
    <location>
        <begin position="159"/>
        <end position="177"/>
    </location>
</feature>
<dbReference type="OrthoDB" id="204928at2759"/>
<protein>
    <recommendedName>
        <fullName evidence="2">Cupin type-2 domain-containing protein</fullName>
    </recommendedName>
</protein>
<accession>A0A9P6LA47</accession>
<keyword evidence="1" id="KW-1133">Transmembrane helix</keyword>
<evidence type="ECO:0000259" key="2">
    <source>
        <dbReference type="Pfam" id="PF07883"/>
    </source>
</evidence>
<keyword evidence="1" id="KW-0812">Transmembrane</keyword>
<name>A0A9P6LA47_9AGAM</name>
<evidence type="ECO:0000256" key="1">
    <source>
        <dbReference type="SAM" id="Phobius"/>
    </source>
</evidence>
<dbReference type="InterPro" id="IPR014710">
    <property type="entry name" value="RmlC-like_jellyroll"/>
</dbReference>
<dbReference type="AlphaFoldDB" id="A0A9P6LA47"/>
<feature type="domain" description="Cupin type-2" evidence="2">
    <location>
        <begin position="49"/>
        <end position="100"/>
    </location>
</feature>